<evidence type="ECO:0000313" key="1">
    <source>
        <dbReference type="EMBL" id="KXA90449.1"/>
    </source>
</evidence>
<comment type="caution">
    <text evidence="1">The sequence shown here is derived from an EMBL/GenBank/DDBJ whole genome shotgun (WGS) entry which is preliminary data.</text>
</comment>
<dbReference type="PRINTS" id="PR00419">
    <property type="entry name" value="ADXRDTASE"/>
</dbReference>
<dbReference type="EMBL" id="LHXL01000005">
    <property type="protein sequence ID" value="KXA90449.1"/>
    <property type="molecule type" value="Genomic_DNA"/>
</dbReference>
<protein>
    <submittedName>
        <fullName evidence="1">Uncharacterized protein</fullName>
    </submittedName>
</protein>
<feature type="non-terminal residue" evidence="1">
    <location>
        <position position="99"/>
    </location>
</feature>
<evidence type="ECO:0000313" key="2">
    <source>
        <dbReference type="Proteomes" id="UP000070589"/>
    </source>
</evidence>
<organism evidence="1 2">
    <name type="scientific">candidate division MSBL1 archaeon SCGC-AAA259D14</name>
    <dbReference type="NCBI Taxonomy" id="1698261"/>
    <lineage>
        <taxon>Archaea</taxon>
        <taxon>Methanobacteriati</taxon>
        <taxon>Methanobacteriota</taxon>
        <taxon>candidate division MSBL1</taxon>
    </lineage>
</organism>
<reference evidence="1 2" key="1">
    <citation type="journal article" date="2016" name="Sci. Rep.">
        <title>Metabolic traits of an uncultured archaeal lineage -MSBL1- from brine pools of the Red Sea.</title>
        <authorList>
            <person name="Mwirichia R."/>
            <person name="Alam I."/>
            <person name="Rashid M."/>
            <person name="Vinu M."/>
            <person name="Ba-Alawi W."/>
            <person name="Anthony Kamau A."/>
            <person name="Kamanda Ngugi D."/>
            <person name="Goker M."/>
            <person name="Klenk H.P."/>
            <person name="Bajic V."/>
            <person name="Stingl U."/>
        </authorList>
    </citation>
    <scope>NUCLEOTIDE SEQUENCE [LARGE SCALE GENOMIC DNA]</scope>
    <source>
        <strain evidence="1">SCGC-AAA259D14</strain>
    </source>
</reference>
<gene>
    <name evidence="1" type="ORF">AKJ62_00715</name>
</gene>
<name>A0A133U8E6_9EURY</name>
<dbReference type="Gene3D" id="3.50.50.60">
    <property type="entry name" value="FAD/NAD(P)-binding domain"/>
    <property type="match status" value="1"/>
</dbReference>
<sequence>MKRVKILGAGPSGLSAAINLAKAGYEVEVYERKGEVGRRFNGDLQGLENWSNRRDVRKRLKSMNIKTNFDISPFHKFTISNGLRVVNFSLERPAFYLVR</sequence>
<dbReference type="AlphaFoldDB" id="A0A133U8E6"/>
<dbReference type="Pfam" id="PF13450">
    <property type="entry name" value="NAD_binding_8"/>
    <property type="match status" value="1"/>
</dbReference>
<dbReference type="InterPro" id="IPR036188">
    <property type="entry name" value="FAD/NAD-bd_sf"/>
</dbReference>
<proteinExistence type="predicted"/>
<accession>A0A133U8E6</accession>
<keyword evidence="2" id="KW-1185">Reference proteome</keyword>
<dbReference type="Proteomes" id="UP000070589">
    <property type="component" value="Unassembled WGS sequence"/>
</dbReference>
<dbReference type="SUPFAM" id="SSF51905">
    <property type="entry name" value="FAD/NAD(P)-binding domain"/>
    <property type="match status" value="1"/>
</dbReference>